<accession>A0AAD5JPL3</accession>
<evidence type="ECO:0000313" key="2">
    <source>
        <dbReference type="EMBL" id="KAI9197969.1"/>
    </source>
</evidence>
<protein>
    <submittedName>
        <fullName evidence="2">Uncharacterized protein</fullName>
    </submittedName>
</protein>
<keyword evidence="1" id="KW-0175">Coiled coil</keyword>
<name>A0AAD5JPL3_ACENE</name>
<evidence type="ECO:0000313" key="3">
    <source>
        <dbReference type="Proteomes" id="UP001064489"/>
    </source>
</evidence>
<comment type="caution">
    <text evidence="2">The sequence shown here is derived from an EMBL/GenBank/DDBJ whole genome shotgun (WGS) entry which is preliminary data.</text>
</comment>
<feature type="coiled-coil region" evidence="1">
    <location>
        <begin position="16"/>
        <end position="79"/>
    </location>
</feature>
<keyword evidence="3" id="KW-1185">Reference proteome</keyword>
<reference evidence="2 3" key="1">
    <citation type="journal article" date="2022" name="Plant J.">
        <title>Strategies of tolerance reflected in two North American maple genomes.</title>
        <authorList>
            <person name="McEvoy S.L."/>
            <person name="Sezen U.U."/>
            <person name="Trouern-Trend A."/>
            <person name="McMahon S.M."/>
            <person name="Schaberg P.G."/>
            <person name="Yang J."/>
            <person name="Wegrzyn J.L."/>
            <person name="Swenson N.G."/>
        </authorList>
    </citation>
    <scope>NUCLEOTIDE SEQUENCE [LARGE SCALE GENOMIC DNA]</scope>
    <source>
        <strain evidence="2">91603</strain>
    </source>
</reference>
<proteinExistence type="predicted"/>
<dbReference type="AlphaFoldDB" id="A0AAD5JPL3"/>
<dbReference type="Proteomes" id="UP001064489">
    <property type="component" value="Chromosome 13"/>
</dbReference>
<sequence>MLRCTLPRINFDVLPVKAIRLELKGAQAAQNEVERKATLVEEEETKSQRDAMAVTRDTMLEAERKVEDAKANFDRMAEDLNQ</sequence>
<evidence type="ECO:0000256" key="1">
    <source>
        <dbReference type="SAM" id="Coils"/>
    </source>
</evidence>
<dbReference type="EMBL" id="JAJSOW010000002">
    <property type="protein sequence ID" value="KAI9197969.1"/>
    <property type="molecule type" value="Genomic_DNA"/>
</dbReference>
<gene>
    <name evidence="2" type="ORF">LWI28_007694</name>
</gene>
<organism evidence="2 3">
    <name type="scientific">Acer negundo</name>
    <name type="common">Box elder</name>
    <dbReference type="NCBI Taxonomy" id="4023"/>
    <lineage>
        <taxon>Eukaryota</taxon>
        <taxon>Viridiplantae</taxon>
        <taxon>Streptophyta</taxon>
        <taxon>Embryophyta</taxon>
        <taxon>Tracheophyta</taxon>
        <taxon>Spermatophyta</taxon>
        <taxon>Magnoliopsida</taxon>
        <taxon>eudicotyledons</taxon>
        <taxon>Gunneridae</taxon>
        <taxon>Pentapetalae</taxon>
        <taxon>rosids</taxon>
        <taxon>malvids</taxon>
        <taxon>Sapindales</taxon>
        <taxon>Sapindaceae</taxon>
        <taxon>Hippocastanoideae</taxon>
        <taxon>Acereae</taxon>
        <taxon>Acer</taxon>
    </lineage>
</organism>